<dbReference type="InterPro" id="IPR036770">
    <property type="entry name" value="Ankyrin_rpt-contain_sf"/>
</dbReference>
<dbReference type="EMBL" id="BRYA01000498">
    <property type="protein sequence ID" value="GMI19678.1"/>
    <property type="molecule type" value="Genomic_DNA"/>
</dbReference>
<dbReference type="OrthoDB" id="196944at2759"/>
<evidence type="ECO:0000256" key="2">
    <source>
        <dbReference type="SAM" id="Coils"/>
    </source>
</evidence>
<dbReference type="Gene3D" id="1.25.40.20">
    <property type="entry name" value="Ankyrin repeat-containing domain"/>
    <property type="match status" value="1"/>
</dbReference>
<feature type="compositionally biased region" description="Basic and acidic residues" evidence="3">
    <location>
        <begin position="340"/>
        <end position="360"/>
    </location>
</feature>
<dbReference type="PROSITE" id="PS50011">
    <property type="entry name" value="PROTEIN_KINASE_DOM"/>
    <property type="match status" value="1"/>
</dbReference>
<dbReference type="Gene3D" id="1.10.510.10">
    <property type="entry name" value="Transferase(Phosphotransferase) domain 1"/>
    <property type="match status" value="1"/>
</dbReference>
<feature type="domain" description="Protein kinase" evidence="4">
    <location>
        <begin position="410"/>
        <end position="774"/>
    </location>
</feature>
<dbReference type="GO" id="GO:0004672">
    <property type="term" value="F:protein kinase activity"/>
    <property type="evidence" value="ECO:0007669"/>
    <property type="project" value="InterPro"/>
</dbReference>
<keyword evidence="1" id="KW-0040">ANK repeat</keyword>
<evidence type="ECO:0000256" key="1">
    <source>
        <dbReference type="PROSITE-ProRule" id="PRU00023"/>
    </source>
</evidence>
<evidence type="ECO:0000256" key="3">
    <source>
        <dbReference type="SAM" id="MobiDB-lite"/>
    </source>
</evidence>
<sequence length="1619" mass="182684">MGKMDKLSSLIWESKYEDAAKLLNKSPSYASKKTSDGRLPLHLALQMKAPETLIIKLLEANPISVRVENNEGSTPLLVACMYLQPLEVIRLIVNSGKSVAEDVLKQKVGKMGPCCHWTPMHFVANFHEGAEGTKVLKYFLDADPNMVTNPDKDLKLPIHLAKDPEIKKMLFDAFPTSDVLDEALVKGIISELRPFLEKGTSAPPKDMMTSWATVCSYPGDDFLKLIDNLFTEFPGGVTPLTKAKGKDGKSPMECASRSCLKLMTTHLLFCGRYVMMDVVHRGLNNVLVTAKDLHGTSDYKSVFRAFLTIENENSGKVRQEGGGEEEGANNKEGGAGMEEDAGKEGDTGKKEGDTGKKEEVAGNDENAAKGGDAAMGENAVKGEDAANEEKKEITPTELSPSLFLSKEKAFHVVNLLGFGVSEDVFSSMYAKWVHNEDQSIDEENFVGFCKQELDGGKARMVVLKFMRDEEKFYNEITPRHEAQLHSSNVMTVLNRYDARIDEQYKKDLVKQTTALSTPEDFKFALVMPKGDSNLDSIFRQERPSVENTRHLMHEVALCLKHIHSKSVIHGDLKMLNVIRFKNRLRLIDLDSAIILGDTRDVQYFGVPNSFSSGLVPPECVFELKGEKEVEQFEAYWAGYGGDKGGPPTVERCGMHGESVYCLKGCNDKRIEAKDETVLPPYQLLQVDVTFDLWAFANMIYNFATGSPLLPVNCDNELAGGSIKELYDWTDEKKEEILVTNVGDPLCQDLLNVMLSKDPSNRYETIDEALMHPFFAKDIKEGVLEEMESRKVALKSKIDQRAKVDKVLVVGKNFNLHRINTLSQRIIDRSVSSLLHSVFGCDFHVPKSFIILPENEVGVTEWLRALDGVVSLMAEAVEDTGDDSDGKLSTPVSSVTAFTSIRNELFIALKHYGETRFNLLWIDEMTGETLRKPDERTISCSFLNALRFAPLMLAGLKIYTRNFGVEALAKCLRVDVDVVPKCMKSKVDNLEMLDVVYEFDQFQEVISKYGSFLNDDGKEKKREEKRGSVQYARAGEEMRELAKVLPWNTVDEGTKGRKMTAQSPFKLKRYSHRNQMADFEAFVLSRDADFVLGGMVRCVGGGGECGLWCKREGANRMLEQGSVNNIDDEGEELEGLRVEVEGLRGKVKSMEELQREVKELTGKNLEQNAKIITLEEQMVVQLKHREDEFVKEKKELESTLTSTLTKGEEERNLLLEKNQKLGELEEQMRENRLQHERELKRLEDEKLKLFGLEEEKRRQVEVERKVLEEQHEEVHKKLKKSDSFAKDMETSYEEAHSNLEEMSVQLRMKEHVVDVLQAKMSELERELDKRDARIQEMRVKERMFEELEFKYKKREEMLRQRTLECEKVRGMLDKKDVEIGELRKDLKALSATPNSPGSQLTKLKDENIKLEGANKGHIRELKMLRSIAKSKVSEVAKEGGGALQSAVSKLKEMEEEMEKVRRMVQEGEKLKIFLENVEKERERGEEEEEKEKDLLPVDVATPPFRRGSILRTPSPVSSPKSHSPTSGRRVSWSSSGPQQALIKDDGTLDIPAEQRVKKTAVKTPTRFFAEVEDGSEEEIEEGELTPKPPAETEEEHKKRVRELMFGRGGGAGRGGSGLGF</sequence>
<dbReference type="Pfam" id="PF00069">
    <property type="entry name" value="Pkinase"/>
    <property type="match status" value="1"/>
</dbReference>
<organism evidence="5 6">
    <name type="scientific">Triparma columacea</name>
    <dbReference type="NCBI Taxonomy" id="722753"/>
    <lineage>
        <taxon>Eukaryota</taxon>
        <taxon>Sar</taxon>
        <taxon>Stramenopiles</taxon>
        <taxon>Ochrophyta</taxon>
        <taxon>Bolidophyceae</taxon>
        <taxon>Parmales</taxon>
        <taxon>Triparmaceae</taxon>
        <taxon>Triparma</taxon>
    </lineage>
</organism>
<evidence type="ECO:0000313" key="6">
    <source>
        <dbReference type="Proteomes" id="UP001165065"/>
    </source>
</evidence>
<dbReference type="SMART" id="SM00220">
    <property type="entry name" value="S_TKc"/>
    <property type="match status" value="1"/>
</dbReference>
<feature type="repeat" description="ANK" evidence="1">
    <location>
        <begin position="36"/>
        <end position="70"/>
    </location>
</feature>
<dbReference type="InterPro" id="IPR011009">
    <property type="entry name" value="Kinase-like_dom_sf"/>
</dbReference>
<feature type="compositionally biased region" description="Low complexity" evidence="3">
    <location>
        <begin position="1512"/>
        <end position="1525"/>
    </location>
</feature>
<protein>
    <recommendedName>
        <fullName evidence="4">Protein kinase domain-containing protein</fullName>
    </recommendedName>
</protein>
<feature type="region of interest" description="Disordered" evidence="3">
    <location>
        <begin position="315"/>
        <end position="377"/>
    </location>
</feature>
<comment type="caution">
    <text evidence="5">The sequence shown here is derived from an EMBL/GenBank/DDBJ whole genome shotgun (WGS) entry which is preliminary data.</text>
</comment>
<dbReference type="PANTHER" id="PTHR24345">
    <property type="entry name" value="SERINE/THREONINE-PROTEIN KINASE PLK"/>
    <property type="match status" value="1"/>
</dbReference>
<dbReference type="InterPro" id="IPR000719">
    <property type="entry name" value="Prot_kinase_dom"/>
</dbReference>
<evidence type="ECO:0000259" key="4">
    <source>
        <dbReference type="PROSITE" id="PS50011"/>
    </source>
</evidence>
<feature type="compositionally biased region" description="Basic and acidic residues" evidence="3">
    <location>
        <begin position="1541"/>
        <end position="1555"/>
    </location>
</feature>
<dbReference type="InterPro" id="IPR002110">
    <property type="entry name" value="Ankyrin_rpt"/>
</dbReference>
<feature type="coiled-coil region" evidence="2">
    <location>
        <begin position="1125"/>
        <end position="1339"/>
    </location>
</feature>
<keyword evidence="6" id="KW-1185">Reference proteome</keyword>
<dbReference type="GO" id="GO:0005634">
    <property type="term" value="C:nucleus"/>
    <property type="evidence" value="ECO:0007669"/>
    <property type="project" value="TreeGrafter"/>
</dbReference>
<name>A0A9W7FTR2_9STRA</name>
<feature type="compositionally biased region" description="Gly residues" evidence="3">
    <location>
        <begin position="1605"/>
        <end position="1619"/>
    </location>
</feature>
<accession>A0A9W7FTR2</accession>
<feature type="compositionally biased region" description="Basic and acidic residues" evidence="3">
    <location>
        <begin position="1593"/>
        <end position="1603"/>
    </location>
</feature>
<dbReference type="GO" id="GO:0005524">
    <property type="term" value="F:ATP binding"/>
    <property type="evidence" value="ECO:0007669"/>
    <property type="project" value="InterPro"/>
</dbReference>
<dbReference type="SMART" id="SM00248">
    <property type="entry name" value="ANK"/>
    <property type="match status" value="3"/>
</dbReference>
<proteinExistence type="predicted"/>
<evidence type="ECO:0000313" key="5">
    <source>
        <dbReference type="EMBL" id="GMI19678.1"/>
    </source>
</evidence>
<keyword evidence="2" id="KW-0175">Coiled coil</keyword>
<reference evidence="6" key="1">
    <citation type="journal article" date="2023" name="Commun. Biol.">
        <title>Genome analysis of Parmales, the sister group of diatoms, reveals the evolutionary specialization of diatoms from phago-mixotrophs to photoautotrophs.</title>
        <authorList>
            <person name="Ban H."/>
            <person name="Sato S."/>
            <person name="Yoshikawa S."/>
            <person name="Yamada K."/>
            <person name="Nakamura Y."/>
            <person name="Ichinomiya M."/>
            <person name="Sato N."/>
            <person name="Blanc-Mathieu R."/>
            <person name="Endo H."/>
            <person name="Kuwata A."/>
            <person name="Ogata H."/>
        </authorList>
    </citation>
    <scope>NUCLEOTIDE SEQUENCE [LARGE SCALE GENOMIC DNA]</scope>
</reference>
<feature type="region of interest" description="Disordered" evidence="3">
    <location>
        <begin position="1477"/>
        <end position="1619"/>
    </location>
</feature>
<gene>
    <name evidence="5" type="ORF">TrCOL_g1006</name>
</gene>
<dbReference type="PROSITE" id="PS50088">
    <property type="entry name" value="ANK_REPEAT"/>
    <property type="match status" value="1"/>
</dbReference>
<dbReference type="SUPFAM" id="SSF48403">
    <property type="entry name" value="Ankyrin repeat"/>
    <property type="match status" value="1"/>
</dbReference>
<feature type="compositionally biased region" description="Acidic residues" evidence="3">
    <location>
        <begin position="1569"/>
        <end position="1582"/>
    </location>
</feature>
<dbReference type="Proteomes" id="UP001165065">
    <property type="component" value="Unassembled WGS sequence"/>
</dbReference>
<dbReference type="SUPFAM" id="SSF56112">
    <property type="entry name" value="Protein kinase-like (PK-like)"/>
    <property type="match status" value="1"/>
</dbReference>